<keyword evidence="6" id="KW-0067">ATP-binding</keyword>
<protein>
    <recommendedName>
        <fullName evidence="3">lipoate--protein ligase</fullName>
        <ecNumber evidence="3">6.3.1.20</ecNumber>
    </recommendedName>
</protein>
<reference evidence="9 10" key="1">
    <citation type="submission" date="2016-11" db="EMBL/GenBank/DDBJ databases">
        <authorList>
            <person name="Jaros S."/>
            <person name="Januszkiewicz K."/>
            <person name="Wedrychowicz H."/>
        </authorList>
    </citation>
    <scope>NUCLEOTIDE SEQUENCE [LARGE SCALE GENOMIC DNA]</scope>
    <source>
        <strain evidence="9 10">DSM 3090</strain>
    </source>
</reference>
<dbReference type="AlphaFoldDB" id="A0A1M6SPF2"/>
<dbReference type="PANTHER" id="PTHR12561">
    <property type="entry name" value="LIPOATE-PROTEIN LIGASE"/>
    <property type="match status" value="1"/>
</dbReference>
<evidence type="ECO:0000256" key="3">
    <source>
        <dbReference type="ARBA" id="ARBA00012367"/>
    </source>
</evidence>
<dbReference type="CDD" id="cd16443">
    <property type="entry name" value="LplA"/>
    <property type="match status" value="1"/>
</dbReference>
<evidence type="ECO:0000256" key="2">
    <source>
        <dbReference type="ARBA" id="ARBA00005124"/>
    </source>
</evidence>
<organism evidence="9 10">
    <name type="scientific">Hathewaya proteolytica DSM 3090</name>
    <dbReference type="NCBI Taxonomy" id="1121331"/>
    <lineage>
        <taxon>Bacteria</taxon>
        <taxon>Bacillati</taxon>
        <taxon>Bacillota</taxon>
        <taxon>Clostridia</taxon>
        <taxon>Eubacteriales</taxon>
        <taxon>Clostridiaceae</taxon>
        <taxon>Hathewaya</taxon>
    </lineage>
</organism>
<dbReference type="InterPro" id="IPR019491">
    <property type="entry name" value="Lipoate_protein_ligase_C"/>
</dbReference>
<dbReference type="SUPFAM" id="SSF55681">
    <property type="entry name" value="Class II aaRS and biotin synthetases"/>
    <property type="match status" value="1"/>
</dbReference>
<dbReference type="Gene3D" id="3.30.390.50">
    <property type="entry name" value="CO dehydrogenase flavoprotein, C-terminal domain"/>
    <property type="match status" value="1"/>
</dbReference>
<dbReference type="InterPro" id="IPR004562">
    <property type="entry name" value="LipoylTrfase_LipoateP_Ligase"/>
</dbReference>
<evidence type="ECO:0000313" key="10">
    <source>
        <dbReference type="Proteomes" id="UP000183952"/>
    </source>
</evidence>
<evidence type="ECO:0000256" key="7">
    <source>
        <dbReference type="ARBA" id="ARBA00048037"/>
    </source>
</evidence>
<dbReference type="InterPro" id="IPR004143">
    <property type="entry name" value="BPL_LPL_catalytic"/>
</dbReference>
<dbReference type="RefSeq" id="WP_072904491.1">
    <property type="nucleotide sequence ID" value="NZ_FRAD01000030.1"/>
</dbReference>
<dbReference type="Gene3D" id="3.30.930.10">
    <property type="entry name" value="Bira Bifunctional Protein, Domain 2"/>
    <property type="match status" value="1"/>
</dbReference>
<keyword evidence="10" id="KW-1185">Reference proteome</keyword>
<dbReference type="EMBL" id="FRAD01000030">
    <property type="protein sequence ID" value="SHK46555.1"/>
    <property type="molecule type" value="Genomic_DNA"/>
</dbReference>
<comment type="pathway">
    <text evidence="1">Protein modification; protein lipoylation via exogenous pathway; protein N(6)-(lipoyl)lysine from lipoate: step 2/2.</text>
</comment>
<feature type="domain" description="BPL/LPL catalytic" evidence="8">
    <location>
        <begin position="30"/>
        <end position="213"/>
    </location>
</feature>
<dbReference type="PROSITE" id="PS51733">
    <property type="entry name" value="BPL_LPL_CATALYTIC"/>
    <property type="match status" value="1"/>
</dbReference>
<dbReference type="Pfam" id="PF21948">
    <property type="entry name" value="LplA-B_cat"/>
    <property type="match status" value="1"/>
</dbReference>
<dbReference type="Proteomes" id="UP000183952">
    <property type="component" value="Unassembled WGS sequence"/>
</dbReference>
<name>A0A1M6SPF2_9CLOT</name>
<dbReference type="InterPro" id="IPR045864">
    <property type="entry name" value="aa-tRNA-synth_II/BPL/LPL"/>
</dbReference>
<keyword evidence="5" id="KW-0547">Nucleotide-binding</keyword>
<comment type="pathway">
    <text evidence="2">Protein modification; protein lipoylation via exogenous pathway; protein N(6)-(lipoyl)lysine from lipoate: step 1/2.</text>
</comment>
<dbReference type="GO" id="GO:0017118">
    <property type="term" value="F:lipoyltransferase activity"/>
    <property type="evidence" value="ECO:0007669"/>
    <property type="project" value="TreeGrafter"/>
</dbReference>
<evidence type="ECO:0000313" key="9">
    <source>
        <dbReference type="EMBL" id="SHK46555.1"/>
    </source>
</evidence>
<dbReference type="EC" id="6.3.1.20" evidence="3"/>
<evidence type="ECO:0000256" key="1">
    <source>
        <dbReference type="ARBA" id="ARBA00005085"/>
    </source>
</evidence>
<evidence type="ECO:0000256" key="5">
    <source>
        <dbReference type="ARBA" id="ARBA00022741"/>
    </source>
</evidence>
<gene>
    <name evidence="9" type="ORF">SAMN02745248_02604</name>
</gene>
<dbReference type="OrthoDB" id="9788148at2"/>
<evidence type="ECO:0000259" key="8">
    <source>
        <dbReference type="PROSITE" id="PS51733"/>
    </source>
</evidence>
<keyword evidence="4 9" id="KW-0436">Ligase</keyword>
<dbReference type="GO" id="GO:0005524">
    <property type="term" value="F:ATP binding"/>
    <property type="evidence" value="ECO:0007669"/>
    <property type="project" value="UniProtKB-KW"/>
</dbReference>
<dbReference type="PANTHER" id="PTHR12561:SF3">
    <property type="entry name" value="LIPOYLTRANSFERASE 1, MITOCHONDRIAL"/>
    <property type="match status" value="1"/>
</dbReference>
<sequence>MINKLSYIVSKSTVPYENMALEKYLMDNVAENQCILYLWQNKRTVVIGKNQNAWGECKVSAIENDNGYLARRLSGGGAVFHDLGNLNFTFLVSVENYDVRKQSEVIMNAVRSFGIDVKISGRNDLTVDEKKFSGNAFYQSKGKAYHHGTILIDVDMANMSKYLNVSKDKLQSKGVKSVKSRVVNLHDLNSDVTVEEMVNRLVVAFEETYGFHSDEIKIDTLNQEELKDITKQFEEWEWRLGRKIPFNVEFSHRFSWGNINLQIYVENGFVKDAVVYSDAMESTLVGGIAHCIKGVKYSPDSIATAIKSFFDNNGKAESGFSDEASIGDDVYNYFKEMNF</sequence>
<dbReference type="GO" id="GO:0009249">
    <property type="term" value="P:protein lipoylation"/>
    <property type="evidence" value="ECO:0007669"/>
    <property type="project" value="InterPro"/>
</dbReference>
<dbReference type="UniPathway" id="UPA00537">
    <property type="reaction ID" value="UER00594"/>
</dbReference>
<evidence type="ECO:0000256" key="4">
    <source>
        <dbReference type="ARBA" id="ARBA00022598"/>
    </source>
</evidence>
<dbReference type="GO" id="GO:0005737">
    <property type="term" value="C:cytoplasm"/>
    <property type="evidence" value="ECO:0007669"/>
    <property type="project" value="TreeGrafter"/>
</dbReference>
<dbReference type="NCBIfam" id="TIGR00545">
    <property type="entry name" value="lipoyltrans"/>
    <property type="match status" value="1"/>
</dbReference>
<dbReference type="GO" id="GO:0016979">
    <property type="term" value="F:lipoate-protein ligase activity"/>
    <property type="evidence" value="ECO:0007669"/>
    <property type="project" value="UniProtKB-EC"/>
</dbReference>
<comment type="catalytic activity">
    <reaction evidence="7">
        <text>L-lysyl-[lipoyl-carrier protein] + (R)-lipoate + ATP = N(6)-[(R)-lipoyl]-L-lysyl-[lipoyl-carrier protein] + AMP + diphosphate + H(+)</text>
        <dbReference type="Rhea" id="RHEA:49288"/>
        <dbReference type="Rhea" id="RHEA-COMP:10500"/>
        <dbReference type="Rhea" id="RHEA-COMP:10502"/>
        <dbReference type="ChEBI" id="CHEBI:15378"/>
        <dbReference type="ChEBI" id="CHEBI:29969"/>
        <dbReference type="ChEBI" id="CHEBI:30616"/>
        <dbReference type="ChEBI" id="CHEBI:33019"/>
        <dbReference type="ChEBI" id="CHEBI:83088"/>
        <dbReference type="ChEBI" id="CHEBI:83099"/>
        <dbReference type="ChEBI" id="CHEBI:456215"/>
        <dbReference type="EC" id="6.3.1.20"/>
    </reaction>
</comment>
<evidence type="ECO:0000256" key="6">
    <source>
        <dbReference type="ARBA" id="ARBA00022840"/>
    </source>
</evidence>
<accession>A0A1M6SPF2</accession>
<dbReference type="SUPFAM" id="SSF82649">
    <property type="entry name" value="SufE/NifU"/>
    <property type="match status" value="1"/>
</dbReference>
<proteinExistence type="predicted"/>
<dbReference type="STRING" id="1121331.SAMN02745248_02604"/>
<dbReference type="Pfam" id="PF10437">
    <property type="entry name" value="Lip_prot_lig_C"/>
    <property type="match status" value="1"/>
</dbReference>